<evidence type="ECO:0000313" key="4">
    <source>
        <dbReference type="Proteomes" id="UP000070263"/>
    </source>
</evidence>
<sequence>MDNKGIGLLSIALVGALLVSGVLLSGTSLAQASGITDETNEPEAVDESDADWQCRMNGNRDHPRNLEAKLDMLAERFDLTDEQVKEIEEKISTAIEEGTEPYEVREEVMSILEDYGVEIPEDRGPVERQERRGHKRQNGECEGSCHEDAEE</sequence>
<protein>
    <submittedName>
        <fullName evidence="3">Uncharacterized protein</fullName>
    </submittedName>
</protein>
<dbReference type="Proteomes" id="UP000070263">
    <property type="component" value="Unassembled WGS sequence"/>
</dbReference>
<gene>
    <name evidence="3" type="ORF">AKJ51_01300</name>
</gene>
<keyword evidence="1" id="KW-0175">Coiled coil</keyword>
<evidence type="ECO:0000256" key="2">
    <source>
        <dbReference type="SAM" id="MobiDB-lite"/>
    </source>
</evidence>
<proteinExistence type="predicted"/>
<feature type="compositionally biased region" description="Basic and acidic residues" evidence="2">
    <location>
        <begin position="137"/>
        <end position="151"/>
    </location>
</feature>
<organism evidence="3 4">
    <name type="scientific">candidate division MSBL1 archaeon SCGC-AAA382A20</name>
    <dbReference type="NCBI Taxonomy" id="1698280"/>
    <lineage>
        <taxon>Archaea</taxon>
        <taxon>Methanobacteriati</taxon>
        <taxon>Methanobacteriota</taxon>
        <taxon>candidate division MSBL1</taxon>
    </lineage>
</organism>
<name>A0A133VM00_9EURY</name>
<keyword evidence="4" id="KW-1185">Reference proteome</keyword>
<feature type="region of interest" description="Disordered" evidence="2">
    <location>
        <begin position="117"/>
        <end position="151"/>
    </location>
</feature>
<reference evidence="3 4" key="1">
    <citation type="journal article" date="2016" name="Sci. Rep.">
        <title>Metabolic traits of an uncultured archaeal lineage -MSBL1- from brine pools of the Red Sea.</title>
        <authorList>
            <person name="Mwirichia R."/>
            <person name="Alam I."/>
            <person name="Rashid M."/>
            <person name="Vinu M."/>
            <person name="Ba-Alawi W."/>
            <person name="Anthony Kamau A."/>
            <person name="Kamanda Ngugi D."/>
            <person name="Goker M."/>
            <person name="Klenk H.P."/>
            <person name="Bajic V."/>
            <person name="Stingl U."/>
        </authorList>
    </citation>
    <scope>NUCLEOTIDE SEQUENCE [LARGE SCALE GENOMIC DNA]</scope>
    <source>
        <strain evidence="3">SCGC-AAA382A20</strain>
    </source>
</reference>
<accession>A0A133VM00</accession>
<evidence type="ECO:0000313" key="3">
    <source>
        <dbReference type="EMBL" id="KXB07441.1"/>
    </source>
</evidence>
<evidence type="ECO:0000256" key="1">
    <source>
        <dbReference type="SAM" id="Coils"/>
    </source>
</evidence>
<comment type="caution">
    <text evidence="3">The sequence shown here is derived from an EMBL/GenBank/DDBJ whole genome shotgun (WGS) entry which is preliminary data.</text>
</comment>
<feature type="compositionally biased region" description="Basic and acidic residues" evidence="2">
    <location>
        <begin position="120"/>
        <end position="130"/>
    </location>
</feature>
<feature type="coiled-coil region" evidence="1">
    <location>
        <begin position="70"/>
        <end position="97"/>
    </location>
</feature>
<dbReference type="EMBL" id="LHYE01000008">
    <property type="protein sequence ID" value="KXB07441.1"/>
    <property type="molecule type" value="Genomic_DNA"/>
</dbReference>
<dbReference type="AlphaFoldDB" id="A0A133VM00"/>